<comment type="caution">
    <text evidence="1">The sequence shown here is derived from an EMBL/GenBank/DDBJ whole genome shotgun (WGS) entry which is preliminary data.</text>
</comment>
<evidence type="ECO:0000313" key="2">
    <source>
        <dbReference type="Proteomes" id="UP001177140"/>
    </source>
</evidence>
<feature type="non-terminal residue" evidence="1">
    <location>
        <position position="1"/>
    </location>
</feature>
<dbReference type="AlphaFoldDB" id="A0AA41SHU5"/>
<gene>
    <name evidence="1" type="ORF">MKW94_023963</name>
</gene>
<dbReference type="PANTHER" id="PTHR31973">
    <property type="entry name" value="POLYPROTEIN, PUTATIVE-RELATED"/>
    <property type="match status" value="1"/>
</dbReference>
<organism evidence="1 2">
    <name type="scientific">Papaver nudicaule</name>
    <name type="common">Iceland poppy</name>
    <dbReference type="NCBI Taxonomy" id="74823"/>
    <lineage>
        <taxon>Eukaryota</taxon>
        <taxon>Viridiplantae</taxon>
        <taxon>Streptophyta</taxon>
        <taxon>Embryophyta</taxon>
        <taxon>Tracheophyta</taxon>
        <taxon>Spermatophyta</taxon>
        <taxon>Magnoliopsida</taxon>
        <taxon>Ranunculales</taxon>
        <taxon>Papaveraceae</taxon>
        <taxon>Papaveroideae</taxon>
        <taxon>Papaver</taxon>
    </lineage>
</organism>
<dbReference type="PANTHER" id="PTHR31973:SF187">
    <property type="entry name" value="MUTATOR TRANSPOSASE MUDRA PROTEIN"/>
    <property type="match status" value="1"/>
</dbReference>
<dbReference type="EMBL" id="JAJJMA010168448">
    <property type="protein sequence ID" value="MCL7036481.1"/>
    <property type="molecule type" value="Genomic_DNA"/>
</dbReference>
<sequence>MDDDLLRYYPTKGGLVKGKGKRVDHPNLEKMLDYRPEKELDFLPLLTPNMISSTDGSQASTILDPLQSIKDIVLDDGIFASIYSANEDVQLDKIPDEDQDSEDEELLPEPVIDDDDEEINLTGQIQATLASTFEFKEFVEETQNIDGEYKLSENQESVEKDYLKELAIEMNYYMVQVKNKKHKQSYKCKDETYEWKVYCSVLSDKQTFECKSGHFIHSCESYHGLKHSLANARWVAKVMLECYKAHPKYKPKDFQTEVKKNHKVKIYYYTAWHAYHLCNEKILGSYEEGYALLPALCDQIKGGNDGNIVSLRTDPTNDRFVSLCIAYTHFLDGFQGKYGGTLLAITSLDGNNGIVLIAVYICQSEYKETGIYFLSIMADELKQHPRALTFISNRQKGLIEGVSQNFSDVNHHHRYSFIHLYKNFKKSHPGKNLEFIVWRAARSFSEVGHKIWMEKLKDAKPSAPEWFDREPVESWVRCYFDRSSKCQHVTSNFCEAFNSWILPLRKLPICKLVEKYHLLMMRIFYDREQVGKKMTDGVVPRVTNIIKKHMYFSHEFTTRPSSKNIWAIFDTKKDISWAVNLELHTFTCNAWQVIGVPCVHAITAHMRFRTEKHD</sequence>
<evidence type="ECO:0000313" key="1">
    <source>
        <dbReference type="EMBL" id="MCL7036481.1"/>
    </source>
</evidence>
<keyword evidence="2" id="KW-1185">Reference proteome</keyword>
<evidence type="ECO:0008006" key="3">
    <source>
        <dbReference type="Google" id="ProtNLM"/>
    </source>
</evidence>
<dbReference type="Proteomes" id="UP001177140">
    <property type="component" value="Unassembled WGS sequence"/>
</dbReference>
<name>A0AA41SHU5_PAPNU</name>
<accession>A0AA41SHU5</accession>
<protein>
    <recommendedName>
        <fullName evidence="3">SWIM-type domain-containing protein</fullName>
    </recommendedName>
</protein>
<reference evidence="1" key="1">
    <citation type="submission" date="2022-03" db="EMBL/GenBank/DDBJ databases">
        <title>A functionally conserved STORR gene fusion in Papaver species that diverged 16.8 million years ago.</title>
        <authorList>
            <person name="Catania T."/>
        </authorList>
    </citation>
    <scope>NUCLEOTIDE SEQUENCE</scope>
    <source>
        <strain evidence="1">S-191538</strain>
    </source>
</reference>
<proteinExistence type="predicted"/>